<dbReference type="InterPro" id="IPR036974">
    <property type="entry name" value="PUA_sf"/>
</dbReference>
<feature type="region of interest" description="Disordered" evidence="1">
    <location>
        <begin position="58"/>
        <end position="88"/>
    </location>
</feature>
<keyword evidence="3" id="KW-1185">Reference proteome</keyword>
<feature type="compositionally biased region" description="Basic and acidic residues" evidence="1">
    <location>
        <begin position="72"/>
        <end position="88"/>
    </location>
</feature>
<accession>A0A9P6AV98</accession>
<dbReference type="EMBL" id="MU128984">
    <property type="protein sequence ID" value="KAF9512593.1"/>
    <property type="molecule type" value="Genomic_DNA"/>
</dbReference>
<dbReference type="GO" id="GO:0003723">
    <property type="term" value="F:RNA binding"/>
    <property type="evidence" value="ECO:0007669"/>
    <property type="project" value="InterPro"/>
</dbReference>
<evidence type="ECO:0000256" key="1">
    <source>
        <dbReference type="SAM" id="MobiDB-lite"/>
    </source>
</evidence>
<dbReference type="Gene3D" id="2.30.130.10">
    <property type="entry name" value="PUA domain"/>
    <property type="match status" value="1"/>
</dbReference>
<name>A0A9P6AV98_9AGAM</name>
<dbReference type="AlphaFoldDB" id="A0A9P6AV98"/>
<dbReference type="Proteomes" id="UP000886523">
    <property type="component" value="Unassembled WGS sequence"/>
</dbReference>
<dbReference type="SUPFAM" id="SSF88697">
    <property type="entry name" value="PUA domain-like"/>
    <property type="match status" value="1"/>
</dbReference>
<evidence type="ECO:0000313" key="2">
    <source>
        <dbReference type="EMBL" id="KAF9512593.1"/>
    </source>
</evidence>
<proteinExistence type="predicted"/>
<dbReference type="CDD" id="cd21151">
    <property type="entry name" value="PUA_Nip7-like"/>
    <property type="match status" value="1"/>
</dbReference>
<gene>
    <name evidence="2" type="ORF">BS47DRAFT_1394049</name>
</gene>
<evidence type="ECO:0000313" key="3">
    <source>
        <dbReference type="Proteomes" id="UP000886523"/>
    </source>
</evidence>
<comment type="caution">
    <text evidence="2">The sequence shown here is derived from an EMBL/GenBank/DDBJ whole genome shotgun (WGS) entry which is preliminary data.</text>
</comment>
<dbReference type="InterPro" id="IPR015947">
    <property type="entry name" value="PUA-like_sf"/>
</dbReference>
<dbReference type="OrthoDB" id="27490at2759"/>
<protein>
    <submittedName>
        <fullName evidence="2">Uncharacterized protein</fullName>
    </submittedName>
</protein>
<sequence length="138" mass="15462">MSFLYGNHIVNAHLGRMLKDIPEDQGVVACSGFGGFGVIARSTVDTQKLHHGHFGVVSSAYSPSSPPSESPRNAHDSTQIRHDTHDLSMRGNIHKKLRGPRHAVLMIVTWILYNPVHDEIKNYIVRPWYMARDLLPGK</sequence>
<organism evidence="2 3">
    <name type="scientific">Hydnum rufescens UP504</name>
    <dbReference type="NCBI Taxonomy" id="1448309"/>
    <lineage>
        <taxon>Eukaryota</taxon>
        <taxon>Fungi</taxon>
        <taxon>Dikarya</taxon>
        <taxon>Basidiomycota</taxon>
        <taxon>Agaricomycotina</taxon>
        <taxon>Agaricomycetes</taxon>
        <taxon>Cantharellales</taxon>
        <taxon>Hydnaceae</taxon>
        <taxon>Hydnum</taxon>
    </lineage>
</organism>
<dbReference type="InterPro" id="IPR005155">
    <property type="entry name" value="UPF0113_PUA"/>
</dbReference>
<reference evidence="2" key="1">
    <citation type="journal article" date="2020" name="Nat. Commun.">
        <title>Large-scale genome sequencing of mycorrhizal fungi provides insights into the early evolution of symbiotic traits.</title>
        <authorList>
            <person name="Miyauchi S."/>
            <person name="Kiss E."/>
            <person name="Kuo A."/>
            <person name="Drula E."/>
            <person name="Kohler A."/>
            <person name="Sanchez-Garcia M."/>
            <person name="Morin E."/>
            <person name="Andreopoulos B."/>
            <person name="Barry K.W."/>
            <person name="Bonito G."/>
            <person name="Buee M."/>
            <person name="Carver A."/>
            <person name="Chen C."/>
            <person name="Cichocki N."/>
            <person name="Clum A."/>
            <person name="Culley D."/>
            <person name="Crous P.W."/>
            <person name="Fauchery L."/>
            <person name="Girlanda M."/>
            <person name="Hayes R.D."/>
            <person name="Keri Z."/>
            <person name="LaButti K."/>
            <person name="Lipzen A."/>
            <person name="Lombard V."/>
            <person name="Magnuson J."/>
            <person name="Maillard F."/>
            <person name="Murat C."/>
            <person name="Nolan M."/>
            <person name="Ohm R.A."/>
            <person name="Pangilinan J."/>
            <person name="Pereira M.F."/>
            <person name="Perotto S."/>
            <person name="Peter M."/>
            <person name="Pfister S."/>
            <person name="Riley R."/>
            <person name="Sitrit Y."/>
            <person name="Stielow J.B."/>
            <person name="Szollosi G."/>
            <person name="Zifcakova L."/>
            <person name="Stursova M."/>
            <person name="Spatafora J.W."/>
            <person name="Tedersoo L."/>
            <person name="Vaario L.M."/>
            <person name="Yamada A."/>
            <person name="Yan M."/>
            <person name="Wang P."/>
            <person name="Xu J."/>
            <person name="Bruns T."/>
            <person name="Baldrian P."/>
            <person name="Vilgalys R."/>
            <person name="Dunand C."/>
            <person name="Henrissat B."/>
            <person name="Grigoriev I.V."/>
            <person name="Hibbett D."/>
            <person name="Nagy L.G."/>
            <person name="Martin F.M."/>
        </authorList>
    </citation>
    <scope>NUCLEOTIDE SEQUENCE</scope>
    <source>
        <strain evidence="2">UP504</strain>
    </source>
</reference>